<dbReference type="InterPro" id="IPR008906">
    <property type="entry name" value="HATC_C_dom"/>
</dbReference>
<dbReference type="AlphaFoldDB" id="A0AAV7KH73"/>
<evidence type="ECO:0000313" key="2">
    <source>
        <dbReference type="EMBL" id="KAI6660230.1"/>
    </source>
</evidence>
<reference evidence="2 3" key="1">
    <citation type="journal article" date="2023" name="BMC Biol.">
        <title>The compact genome of the sponge Oopsacas minuta (Hexactinellida) is lacking key metazoan core genes.</title>
        <authorList>
            <person name="Santini S."/>
            <person name="Schenkelaars Q."/>
            <person name="Jourda C."/>
            <person name="Duchesne M."/>
            <person name="Belahbib H."/>
            <person name="Rocher C."/>
            <person name="Selva M."/>
            <person name="Riesgo A."/>
            <person name="Vervoort M."/>
            <person name="Leys S.P."/>
            <person name="Kodjabachian L."/>
            <person name="Le Bivic A."/>
            <person name="Borchiellini C."/>
            <person name="Claverie J.M."/>
            <person name="Renard E."/>
        </authorList>
    </citation>
    <scope>NUCLEOTIDE SEQUENCE [LARGE SCALE GENOMIC DNA]</scope>
    <source>
        <strain evidence="2">SPO-2</strain>
    </source>
</reference>
<dbReference type="SUPFAM" id="SSF53098">
    <property type="entry name" value="Ribonuclease H-like"/>
    <property type="match status" value="1"/>
</dbReference>
<dbReference type="PANTHER" id="PTHR23272">
    <property type="entry name" value="BED FINGER-RELATED"/>
    <property type="match status" value="1"/>
</dbReference>
<organism evidence="2 3">
    <name type="scientific">Oopsacas minuta</name>
    <dbReference type="NCBI Taxonomy" id="111878"/>
    <lineage>
        <taxon>Eukaryota</taxon>
        <taxon>Metazoa</taxon>
        <taxon>Porifera</taxon>
        <taxon>Hexactinellida</taxon>
        <taxon>Hexasterophora</taxon>
        <taxon>Lyssacinosida</taxon>
        <taxon>Leucopsacidae</taxon>
        <taxon>Oopsacas</taxon>
    </lineage>
</organism>
<evidence type="ECO:0000313" key="3">
    <source>
        <dbReference type="Proteomes" id="UP001165289"/>
    </source>
</evidence>
<dbReference type="GO" id="GO:0046983">
    <property type="term" value="F:protein dimerization activity"/>
    <property type="evidence" value="ECO:0007669"/>
    <property type="project" value="InterPro"/>
</dbReference>
<dbReference type="InterPro" id="IPR012337">
    <property type="entry name" value="RNaseH-like_sf"/>
</dbReference>
<dbReference type="Proteomes" id="UP001165289">
    <property type="component" value="Unassembled WGS sequence"/>
</dbReference>
<keyword evidence="3" id="KW-1185">Reference proteome</keyword>
<protein>
    <recommendedName>
        <fullName evidence="1">HAT C-terminal dimerisation domain-containing protein</fullName>
    </recommendedName>
</protein>
<proteinExistence type="predicted"/>
<dbReference type="Pfam" id="PF05699">
    <property type="entry name" value="Dimer_Tnp_hAT"/>
    <property type="match status" value="1"/>
</dbReference>
<accession>A0AAV7KH73</accession>
<comment type="caution">
    <text evidence="2">The sequence shown here is derived from an EMBL/GenBank/DDBJ whole genome shotgun (WGS) entry which is preliminary data.</text>
</comment>
<evidence type="ECO:0000259" key="1">
    <source>
        <dbReference type="Pfam" id="PF05699"/>
    </source>
</evidence>
<dbReference type="EMBL" id="JAKMXF010000037">
    <property type="protein sequence ID" value="KAI6660230.1"/>
    <property type="molecule type" value="Genomic_DNA"/>
</dbReference>
<sequence>MSHRLIAVLPNLLHEIVDFFKPFNTIFDHIKMSTIQNIIPTYYLIQQLISSSEESAFNCIQLLRQYVQEGLDNKYWSSTTMIHQLATVLDSTFRQLSFIEDASFRRGVIDNVKNSLQTLSSYIEVNACEMELIPPKVSKSDPFLSLRSSASVSAKLTTTCEIKESLIQEFNSYLGNSAKDTTINPLMFRKVRQSEYPCLSQLAHKIYLIPASSGESDRHFSISGATLDSKRSNLAGSTVESLVVLKESTLNGLWP</sequence>
<gene>
    <name evidence="2" type="ORF">LOD99_10466</name>
</gene>
<feature type="domain" description="HAT C-terminal dimerisation" evidence="1">
    <location>
        <begin position="181"/>
        <end position="247"/>
    </location>
</feature>
<name>A0AAV7KH73_9METZ</name>